<evidence type="ECO:0000259" key="5">
    <source>
        <dbReference type="PROSITE" id="PS51296"/>
    </source>
</evidence>
<dbReference type="AlphaFoldDB" id="A0AA48H3W3"/>
<dbReference type="GO" id="GO:0046872">
    <property type="term" value="F:metal ion binding"/>
    <property type="evidence" value="ECO:0007669"/>
    <property type="project" value="UniProtKB-KW"/>
</dbReference>
<evidence type="ECO:0000313" key="7">
    <source>
        <dbReference type="Proteomes" id="UP001337723"/>
    </source>
</evidence>
<dbReference type="PANTHER" id="PTHR40261:SF1">
    <property type="entry name" value="RIESKE DOMAIN-CONTAINING PROTEIN"/>
    <property type="match status" value="1"/>
</dbReference>
<keyword evidence="3" id="KW-0408">Iron</keyword>
<keyword evidence="4" id="KW-0411">Iron-sulfur</keyword>
<sequence>MGTRRPAPRQGMTLLCRLEDIPEGGARGVLPNARGRDGVVLLRRGGRVYAYVNNCPHYDRAPLGWRKDAFLNGDGTRILCAAHGALFRIEDGVCEIGPCLGQALTPVPVRIEGGAVWLDAPP</sequence>
<evidence type="ECO:0000313" key="6">
    <source>
        <dbReference type="EMBL" id="BDW84872.1"/>
    </source>
</evidence>
<dbReference type="GO" id="GO:0051537">
    <property type="term" value="F:2 iron, 2 sulfur cluster binding"/>
    <property type="evidence" value="ECO:0007669"/>
    <property type="project" value="UniProtKB-KW"/>
</dbReference>
<reference evidence="6 7" key="1">
    <citation type="submission" date="2023-01" db="EMBL/GenBank/DDBJ databases">
        <title>Complete genome sequence of Roseicyclus marinus strain Dej080120_10.</title>
        <authorList>
            <person name="Ueki S."/>
            <person name="Maruyama F."/>
        </authorList>
    </citation>
    <scope>NUCLEOTIDE SEQUENCE [LARGE SCALE GENOMIC DNA]</scope>
    <source>
        <strain evidence="6 7">Dej080120_10</strain>
    </source>
</reference>
<dbReference type="Gene3D" id="2.102.10.10">
    <property type="entry name" value="Rieske [2Fe-2S] iron-sulphur domain"/>
    <property type="match status" value="1"/>
</dbReference>
<keyword evidence="2" id="KW-0479">Metal-binding</keyword>
<feature type="domain" description="Rieske" evidence="5">
    <location>
        <begin position="13"/>
        <end position="118"/>
    </location>
</feature>
<keyword evidence="7" id="KW-1185">Reference proteome</keyword>
<dbReference type="Proteomes" id="UP001337723">
    <property type="component" value="Chromosome"/>
</dbReference>
<organism evidence="6 7">
    <name type="scientific">Roseicyclus marinus</name>
    <dbReference type="NCBI Taxonomy" id="2161673"/>
    <lineage>
        <taxon>Bacteria</taxon>
        <taxon>Pseudomonadati</taxon>
        <taxon>Pseudomonadota</taxon>
        <taxon>Alphaproteobacteria</taxon>
        <taxon>Rhodobacterales</taxon>
        <taxon>Roseobacteraceae</taxon>
        <taxon>Roseicyclus</taxon>
    </lineage>
</organism>
<dbReference type="CDD" id="cd03467">
    <property type="entry name" value="Rieske"/>
    <property type="match status" value="1"/>
</dbReference>
<dbReference type="EMBL" id="AP027266">
    <property type="protein sequence ID" value="BDW84872.1"/>
    <property type="molecule type" value="Genomic_DNA"/>
</dbReference>
<evidence type="ECO:0000256" key="3">
    <source>
        <dbReference type="ARBA" id="ARBA00023004"/>
    </source>
</evidence>
<evidence type="ECO:0000256" key="1">
    <source>
        <dbReference type="ARBA" id="ARBA00022714"/>
    </source>
</evidence>
<proteinExistence type="predicted"/>
<evidence type="ECO:0000256" key="2">
    <source>
        <dbReference type="ARBA" id="ARBA00022723"/>
    </source>
</evidence>
<dbReference type="InterPro" id="IPR036922">
    <property type="entry name" value="Rieske_2Fe-2S_sf"/>
</dbReference>
<protein>
    <submittedName>
        <fullName evidence="6">(2Fe-2S)-binding protein</fullName>
    </submittedName>
</protein>
<dbReference type="SUPFAM" id="SSF50022">
    <property type="entry name" value="ISP domain"/>
    <property type="match status" value="1"/>
</dbReference>
<dbReference type="PROSITE" id="PS51296">
    <property type="entry name" value="RIESKE"/>
    <property type="match status" value="1"/>
</dbReference>
<gene>
    <name evidence="6" type="ORF">MACH21_10490</name>
</gene>
<keyword evidence="1" id="KW-0001">2Fe-2S</keyword>
<name>A0AA48H3W3_9RHOB</name>
<accession>A0AA48H3W3</accession>
<dbReference type="InterPro" id="IPR017941">
    <property type="entry name" value="Rieske_2Fe-2S"/>
</dbReference>
<evidence type="ECO:0000256" key="4">
    <source>
        <dbReference type="ARBA" id="ARBA00023014"/>
    </source>
</evidence>
<dbReference type="Pfam" id="PF00355">
    <property type="entry name" value="Rieske"/>
    <property type="match status" value="1"/>
</dbReference>
<dbReference type="PANTHER" id="PTHR40261">
    <property type="match status" value="1"/>
</dbReference>
<dbReference type="KEGG" id="rmai:MACH21_10490"/>